<name>A0A239BRQ9_9BACT</name>
<dbReference type="InterPro" id="IPR001482">
    <property type="entry name" value="T2SS/T4SS_dom"/>
</dbReference>
<sequence>MSGMTRQQFDGLMTQVLDQHPEVADIIITTGKAIQAEVHGELKDAVTAPDLGRLSPLLTKAMALALMGENARLQKALASKGSCDLSYALPGKGRFRVNIFSQRGSLALVMRRLPSRIPSMEELGLPGAFRDMAVEKNGLILVTGGTGSGKSNSLAALIDRINETRAGHIVTLEDPVEFTHPHKKGTVNQRELGIDFDTFASGLRAAFRQGPKVILVGEIRDPETMEIALQAAGTGHLVLSTLHTTDAGATVNRILGLFSPSEERLVRMRLAESLRYVVSQRLLPREGGGRVAAFEVMKNTLRIKELILQGESGDKTFYGVLEQGAAFGMQTFDQHFLTLYEAGLVTEETALLSASDRSRLGQMIDTLKARRGDQSTSLVLEGLEEEPGAK</sequence>
<reference evidence="3 4" key="1">
    <citation type="submission" date="2017-06" db="EMBL/GenBank/DDBJ databases">
        <authorList>
            <person name="Kim H.J."/>
            <person name="Triplett B.A."/>
        </authorList>
    </citation>
    <scope>NUCLEOTIDE SEQUENCE [LARGE SCALE GENOMIC DNA]</scope>
    <source>
        <strain evidence="3 4">DSM 13116</strain>
    </source>
</reference>
<comment type="similarity">
    <text evidence="1">Belongs to the GSP E family.</text>
</comment>
<dbReference type="EMBL" id="FZOC01000006">
    <property type="protein sequence ID" value="SNS10745.1"/>
    <property type="molecule type" value="Genomic_DNA"/>
</dbReference>
<dbReference type="PANTHER" id="PTHR30486:SF16">
    <property type="entry name" value="TWITCHING MOTILITY PROTEIN PILT"/>
    <property type="match status" value="1"/>
</dbReference>
<evidence type="ECO:0000259" key="2">
    <source>
        <dbReference type="Pfam" id="PF00437"/>
    </source>
</evidence>
<protein>
    <submittedName>
        <fullName evidence="3">Twitching motility protein PilT</fullName>
    </submittedName>
</protein>
<dbReference type="Pfam" id="PF00437">
    <property type="entry name" value="T2SSE"/>
    <property type="match status" value="1"/>
</dbReference>
<organism evidence="3 4">
    <name type="scientific">Humidesulfovibrio mexicanus</name>
    <dbReference type="NCBI Taxonomy" id="147047"/>
    <lineage>
        <taxon>Bacteria</taxon>
        <taxon>Pseudomonadati</taxon>
        <taxon>Thermodesulfobacteriota</taxon>
        <taxon>Desulfovibrionia</taxon>
        <taxon>Desulfovibrionales</taxon>
        <taxon>Desulfovibrionaceae</taxon>
        <taxon>Humidesulfovibrio</taxon>
    </lineage>
</organism>
<dbReference type="NCBIfam" id="TIGR01420">
    <property type="entry name" value="pilT_fam"/>
    <property type="match status" value="1"/>
</dbReference>
<dbReference type="AlphaFoldDB" id="A0A239BRQ9"/>
<dbReference type="SUPFAM" id="SSF52540">
    <property type="entry name" value="P-loop containing nucleoside triphosphate hydrolases"/>
    <property type="match status" value="1"/>
</dbReference>
<dbReference type="GO" id="GO:0016887">
    <property type="term" value="F:ATP hydrolysis activity"/>
    <property type="evidence" value="ECO:0007669"/>
    <property type="project" value="InterPro"/>
</dbReference>
<dbReference type="PANTHER" id="PTHR30486">
    <property type="entry name" value="TWITCHING MOTILITY PROTEIN PILT"/>
    <property type="match status" value="1"/>
</dbReference>
<keyword evidence="4" id="KW-1185">Reference proteome</keyword>
<proteinExistence type="inferred from homology"/>
<dbReference type="Gene3D" id="3.40.50.300">
    <property type="entry name" value="P-loop containing nucleotide triphosphate hydrolases"/>
    <property type="match status" value="1"/>
</dbReference>
<dbReference type="Proteomes" id="UP000198324">
    <property type="component" value="Unassembled WGS sequence"/>
</dbReference>
<dbReference type="GO" id="GO:0005524">
    <property type="term" value="F:ATP binding"/>
    <property type="evidence" value="ECO:0007669"/>
    <property type="project" value="InterPro"/>
</dbReference>
<evidence type="ECO:0000256" key="1">
    <source>
        <dbReference type="ARBA" id="ARBA00006611"/>
    </source>
</evidence>
<evidence type="ECO:0000313" key="4">
    <source>
        <dbReference type="Proteomes" id="UP000198324"/>
    </source>
</evidence>
<dbReference type="Gene3D" id="3.30.450.90">
    <property type="match status" value="1"/>
</dbReference>
<dbReference type="InterPro" id="IPR027417">
    <property type="entry name" value="P-loop_NTPase"/>
</dbReference>
<evidence type="ECO:0000313" key="3">
    <source>
        <dbReference type="EMBL" id="SNS10745.1"/>
    </source>
</evidence>
<dbReference type="InterPro" id="IPR006321">
    <property type="entry name" value="PilT/PilU"/>
</dbReference>
<dbReference type="CDD" id="cd01131">
    <property type="entry name" value="PilT"/>
    <property type="match status" value="1"/>
</dbReference>
<gene>
    <name evidence="3" type="ORF">SAMN04488503_2769</name>
</gene>
<dbReference type="InterPro" id="IPR050921">
    <property type="entry name" value="T4SS_GSP_E_ATPase"/>
</dbReference>
<dbReference type="RefSeq" id="WP_235641600.1">
    <property type="nucleotide sequence ID" value="NZ_FZOC01000006.1"/>
</dbReference>
<accession>A0A239BRQ9</accession>
<feature type="domain" description="Bacterial type II secretion system protein E" evidence="2">
    <location>
        <begin position="92"/>
        <end position="284"/>
    </location>
</feature>